<dbReference type="AlphaFoldDB" id="A0A6M3IM80"/>
<gene>
    <name evidence="2" type="ORF">MM415B01456_0017</name>
</gene>
<sequence>MKKLLFIPLLFLTTLLYASPNNSMSILPVAVDRETIEANDENDRNSTIASAYNAHNHTDITQLGTVTTGVWNGTAVPVLYGGTGSTTASTARTALGVAIGSDVQAYDADLGTISALANTDSNFIVGNGSAWVAESGATARTSLGLGSLATLSTINNDNWSGTDLAVANGGTGASTATAAKANLEMYAGSQLFTGSGTFTAPTGVTTVYLTMVGGGGGGGGSASAGNNGGSGGGGSEAIINYPYTVTPTSEYAVAVGAAGTAGAANGNGGAGGNSSFDSTITATGGGAGLFQGSAGAGGGVALDAVTTTAGGSTGIRGGNGASYSSGTGGAGGASIYGTGGAGGAAATGYGSGGGGATAGGAGVAGGAGTIGFVLVQY</sequence>
<name>A0A6M3IM80_9ZZZZ</name>
<dbReference type="EMBL" id="MT141321">
    <property type="protein sequence ID" value="QJA58395.1"/>
    <property type="molecule type" value="Genomic_DNA"/>
</dbReference>
<evidence type="ECO:0000259" key="1">
    <source>
        <dbReference type="Pfam" id="PF21722"/>
    </source>
</evidence>
<reference evidence="2" key="1">
    <citation type="submission" date="2020-03" db="EMBL/GenBank/DDBJ databases">
        <title>The deep terrestrial virosphere.</title>
        <authorList>
            <person name="Holmfeldt K."/>
            <person name="Nilsson E."/>
            <person name="Simone D."/>
            <person name="Lopez-Fernandez M."/>
            <person name="Wu X."/>
            <person name="de Brujin I."/>
            <person name="Lundin D."/>
            <person name="Andersson A."/>
            <person name="Bertilsson S."/>
            <person name="Dopson M."/>
        </authorList>
    </citation>
    <scope>NUCLEOTIDE SEQUENCE</scope>
    <source>
        <strain evidence="2">MM415B01456</strain>
    </source>
</reference>
<dbReference type="Pfam" id="PF21722">
    <property type="entry name" value="Gly_rich_2"/>
    <property type="match status" value="1"/>
</dbReference>
<dbReference type="InterPro" id="IPR049304">
    <property type="entry name" value="Gly_rich_dom"/>
</dbReference>
<evidence type="ECO:0000313" key="2">
    <source>
        <dbReference type="EMBL" id="QJA58395.1"/>
    </source>
</evidence>
<accession>A0A6M3IM80</accession>
<organism evidence="2">
    <name type="scientific">viral metagenome</name>
    <dbReference type="NCBI Taxonomy" id="1070528"/>
    <lineage>
        <taxon>unclassified sequences</taxon>
        <taxon>metagenomes</taxon>
        <taxon>organismal metagenomes</taxon>
    </lineage>
</organism>
<proteinExistence type="predicted"/>
<feature type="domain" description="Glycine-rich" evidence="1">
    <location>
        <begin position="195"/>
        <end position="377"/>
    </location>
</feature>
<protein>
    <submittedName>
        <fullName evidence="2">Putative tail protein</fullName>
    </submittedName>
</protein>